<proteinExistence type="predicted"/>
<dbReference type="GO" id="GO:0000729">
    <property type="term" value="P:DNA double-strand break processing"/>
    <property type="evidence" value="ECO:0007669"/>
    <property type="project" value="TreeGrafter"/>
</dbReference>
<dbReference type="GO" id="GO:0000014">
    <property type="term" value="F:single-stranded DNA endodeoxyribonuclease activity"/>
    <property type="evidence" value="ECO:0007669"/>
    <property type="project" value="TreeGrafter"/>
</dbReference>
<name>A0A4Y2UVG7_ARAVE</name>
<dbReference type="GO" id="GO:0003697">
    <property type="term" value="F:single-stranded DNA binding"/>
    <property type="evidence" value="ECO:0007669"/>
    <property type="project" value="TreeGrafter"/>
</dbReference>
<reference evidence="1 2" key="1">
    <citation type="journal article" date="2019" name="Sci. Rep.">
        <title>Orb-weaving spider Araneus ventricosus genome elucidates the spidroin gene catalogue.</title>
        <authorList>
            <person name="Kono N."/>
            <person name="Nakamura H."/>
            <person name="Ohtoshi R."/>
            <person name="Moran D.A.P."/>
            <person name="Shinohara A."/>
            <person name="Yoshida Y."/>
            <person name="Fujiwara M."/>
            <person name="Mori M."/>
            <person name="Tomita M."/>
            <person name="Arakawa K."/>
        </authorList>
    </citation>
    <scope>NUCLEOTIDE SEQUENCE [LARGE SCALE GENOMIC DNA]</scope>
</reference>
<dbReference type="GO" id="GO:0046975">
    <property type="term" value="F:histone H3K36 methyltransferase activity"/>
    <property type="evidence" value="ECO:0007669"/>
    <property type="project" value="TreeGrafter"/>
</dbReference>
<dbReference type="GO" id="GO:0000793">
    <property type="term" value="C:condensed chromosome"/>
    <property type="evidence" value="ECO:0007669"/>
    <property type="project" value="TreeGrafter"/>
</dbReference>
<dbReference type="GO" id="GO:0044774">
    <property type="term" value="P:mitotic DNA integrity checkpoint signaling"/>
    <property type="evidence" value="ECO:0007669"/>
    <property type="project" value="TreeGrafter"/>
</dbReference>
<dbReference type="AlphaFoldDB" id="A0A4Y2UVG7"/>
<protein>
    <submittedName>
        <fullName evidence="1">Histone-lysine N-methyltransferase SETMAR</fullName>
    </submittedName>
</protein>
<dbReference type="GO" id="GO:0006303">
    <property type="term" value="P:double-strand break repair via nonhomologous end joining"/>
    <property type="evidence" value="ECO:0007669"/>
    <property type="project" value="TreeGrafter"/>
</dbReference>
<organism evidence="1 2">
    <name type="scientific">Araneus ventricosus</name>
    <name type="common">Orbweaver spider</name>
    <name type="synonym">Epeira ventricosa</name>
    <dbReference type="NCBI Taxonomy" id="182803"/>
    <lineage>
        <taxon>Eukaryota</taxon>
        <taxon>Metazoa</taxon>
        <taxon>Ecdysozoa</taxon>
        <taxon>Arthropoda</taxon>
        <taxon>Chelicerata</taxon>
        <taxon>Arachnida</taxon>
        <taxon>Araneae</taxon>
        <taxon>Araneomorphae</taxon>
        <taxon>Entelegynae</taxon>
        <taxon>Araneoidea</taxon>
        <taxon>Araneidae</taxon>
        <taxon>Araneus</taxon>
    </lineage>
</organism>
<dbReference type="GO" id="GO:0042800">
    <property type="term" value="F:histone H3K4 methyltransferase activity"/>
    <property type="evidence" value="ECO:0007669"/>
    <property type="project" value="TreeGrafter"/>
</dbReference>
<dbReference type="GO" id="GO:0035861">
    <property type="term" value="C:site of double-strand break"/>
    <property type="evidence" value="ECO:0007669"/>
    <property type="project" value="TreeGrafter"/>
</dbReference>
<evidence type="ECO:0000313" key="2">
    <source>
        <dbReference type="Proteomes" id="UP000499080"/>
    </source>
</evidence>
<dbReference type="GO" id="GO:0031297">
    <property type="term" value="P:replication fork processing"/>
    <property type="evidence" value="ECO:0007669"/>
    <property type="project" value="TreeGrafter"/>
</dbReference>
<keyword evidence="1" id="KW-0808">Transferase</keyword>
<dbReference type="GO" id="GO:0032259">
    <property type="term" value="P:methylation"/>
    <property type="evidence" value="ECO:0007669"/>
    <property type="project" value="UniProtKB-KW"/>
</dbReference>
<dbReference type="GO" id="GO:0005634">
    <property type="term" value="C:nucleus"/>
    <property type="evidence" value="ECO:0007669"/>
    <property type="project" value="TreeGrafter"/>
</dbReference>
<sequence length="272" mass="31929">MMVREEEGRQEIGRHMAKPAGVFPLNFLVYFPKKGAISPPSPRWLKKFEPIVVIKVWFRKFKAGNFDIEDEPRSGRPIEVDFKALKLINLIIKFNRWVPHELTAEDKRKRKEGCLARIRDQKKEKILDRIVTCDEKWMYYNNTSRKGRWSAPAESARSVVRRALNNQKVFICIWWHCRAIIYKEHLKSWKTINSAIYSNILIKVRNAIRGKRRNEFRRKVVLFHQDNALPHVKYDARLGALQAGVRFDGTFTIQPRHGPFVFLPVFTSAAAS</sequence>
<dbReference type="OrthoDB" id="616263at2759"/>
<dbReference type="InterPro" id="IPR052709">
    <property type="entry name" value="Transposase-MT_Hybrid"/>
</dbReference>
<dbReference type="GO" id="GO:0044547">
    <property type="term" value="F:DNA topoisomerase binding"/>
    <property type="evidence" value="ECO:0007669"/>
    <property type="project" value="TreeGrafter"/>
</dbReference>
<evidence type="ECO:0000313" key="1">
    <source>
        <dbReference type="EMBL" id="GBO16201.1"/>
    </source>
</evidence>
<dbReference type="InterPro" id="IPR001888">
    <property type="entry name" value="Transposase_1"/>
</dbReference>
<dbReference type="Proteomes" id="UP000499080">
    <property type="component" value="Unassembled WGS sequence"/>
</dbReference>
<gene>
    <name evidence="1" type="primary">SETMAR_163</name>
    <name evidence="1" type="ORF">AVEN_122476_1</name>
</gene>
<comment type="caution">
    <text evidence="1">The sequence shown here is derived from an EMBL/GenBank/DDBJ whole genome shotgun (WGS) entry which is preliminary data.</text>
</comment>
<keyword evidence="1" id="KW-0489">Methyltransferase</keyword>
<dbReference type="EMBL" id="BGPR01040126">
    <property type="protein sequence ID" value="GBO16201.1"/>
    <property type="molecule type" value="Genomic_DNA"/>
</dbReference>
<accession>A0A4Y2UVG7</accession>
<keyword evidence="2" id="KW-1185">Reference proteome</keyword>
<dbReference type="Pfam" id="PF01359">
    <property type="entry name" value="Transposase_1"/>
    <property type="match status" value="1"/>
</dbReference>
<dbReference type="GO" id="GO:0003690">
    <property type="term" value="F:double-stranded DNA binding"/>
    <property type="evidence" value="ECO:0007669"/>
    <property type="project" value="TreeGrafter"/>
</dbReference>
<dbReference type="PANTHER" id="PTHR46060:SF1">
    <property type="entry name" value="MARINER MOS1 TRANSPOSASE-LIKE PROTEIN"/>
    <property type="match status" value="1"/>
</dbReference>
<dbReference type="Gene3D" id="3.30.420.10">
    <property type="entry name" value="Ribonuclease H-like superfamily/Ribonuclease H"/>
    <property type="match status" value="1"/>
</dbReference>
<dbReference type="GO" id="GO:0015074">
    <property type="term" value="P:DNA integration"/>
    <property type="evidence" value="ECO:0007669"/>
    <property type="project" value="TreeGrafter"/>
</dbReference>
<dbReference type="PANTHER" id="PTHR46060">
    <property type="entry name" value="MARINER MOS1 TRANSPOSASE-LIKE PROTEIN"/>
    <property type="match status" value="1"/>
</dbReference>
<dbReference type="InterPro" id="IPR036397">
    <property type="entry name" value="RNaseH_sf"/>
</dbReference>